<organism evidence="1 2">
    <name type="scientific">Ciceribacter thiooxidans</name>
    <dbReference type="NCBI Taxonomy" id="1969821"/>
    <lineage>
        <taxon>Bacteria</taxon>
        <taxon>Pseudomonadati</taxon>
        <taxon>Pseudomonadota</taxon>
        <taxon>Alphaproteobacteria</taxon>
        <taxon>Hyphomicrobiales</taxon>
        <taxon>Rhizobiaceae</taxon>
        <taxon>Ciceribacter</taxon>
    </lineage>
</organism>
<accession>A0ABV7I0I4</accession>
<keyword evidence="2" id="KW-1185">Reference proteome</keyword>
<name>A0ABV7I0I4_9HYPH</name>
<gene>
    <name evidence="1" type="ORF">ACFOHV_07325</name>
</gene>
<protein>
    <submittedName>
        <fullName evidence="1">Uncharacterized protein</fullName>
    </submittedName>
</protein>
<reference evidence="2" key="1">
    <citation type="journal article" date="2019" name="Int. J. Syst. Evol. Microbiol.">
        <title>The Global Catalogue of Microorganisms (GCM) 10K type strain sequencing project: providing services to taxonomists for standard genome sequencing and annotation.</title>
        <authorList>
            <consortium name="The Broad Institute Genomics Platform"/>
            <consortium name="The Broad Institute Genome Sequencing Center for Infectious Disease"/>
            <person name="Wu L."/>
            <person name="Ma J."/>
        </authorList>
    </citation>
    <scope>NUCLEOTIDE SEQUENCE [LARGE SCALE GENOMIC DNA]</scope>
    <source>
        <strain evidence="2">KCTC 52231</strain>
    </source>
</reference>
<dbReference type="Proteomes" id="UP001595647">
    <property type="component" value="Unassembled WGS sequence"/>
</dbReference>
<sequence length="113" mass="13598">MRNAIHERLRALGCRSIPDAGLRSCGVAFHIRKKRDRDHAADAEYRRRKIEDKEDRRARELAEVERLKALGGIERTPEQQREWADLVSRNMHRDIRYFEERRWERKPQIADHA</sequence>
<dbReference type="EMBL" id="JBHRTG010000007">
    <property type="protein sequence ID" value="MFC3163088.1"/>
    <property type="molecule type" value="Genomic_DNA"/>
</dbReference>
<comment type="caution">
    <text evidence="1">The sequence shown here is derived from an EMBL/GenBank/DDBJ whole genome shotgun (WGS) entry which is preliminary data.</text>
</comment>
<evidence type="ECO:0000313" key="2">
    <source>
        <dbReference type="Proteomes" id="UP001595647"/>
    </source>
</evidence>
<evidence type="ECO:0000313" key="1">
    <source>
        <dbReference type="EMBL" id="MFC3163088.1"/>
    </source>
</evidence>
<proteinExistence type="predicted"/>
<dbReference type="RefSeq" id="WP_182305421.1">
    <property type="nucleotide sequence ID" value="NZ_CP059896.1"/>
</dbReference>